<name>A0A1D1W2M0_RAMVA</name>
<sequence>MTPAQLAEGAVKDRVFTGEQVSLLFEKKFSTTEQLEDPSNIVTVFSKKHRTSRKAVELGQISIEASWKFSTGKVTKEKQAYKFCIVPDKSACPVTAQRFLSLCGKGYPFSIVWHSSEIIGSTQQQVTASINPDLRYPYPLRATENKLSHDSGGTVALRIGLLPVGYSMFQLIISPNEQKEQDLLGAVVFGRLQRWDKDLCDGTSRDVEPNSVDRQEFSC</sequence>
<evidence type="ECO:0000313" key="1">
    <source>
        <dbReference type="EMBL" id="GAV07516.1"/>
    </source>
</evidence>
<gene>
    <name evidence="1" type="primary">RvY_17342-1</name>
    <name evidence="1" type="synonym">RvY_17342.1</name>
    <name evidence="1" type="ORF">RvY_17342</name>
</gene>
<dbReference type="AlphaFoldDB" id="A0A1D1W2M0"/>
<reference evidence="1 2" key="1">
    <citation type="journal article" date="2016" name="Nat. Commun.">
        <title>Extremotolerant tardigrade genome and improved radiotolerance of human cultured cells by tardigrade-unique protein.</title>
        <authorList>
            <person name="Hashimoto T."/>
            <person name="Horikawa D.D."/>
            <person name="Saito Y."/>
            <person name="Kuwahara H."/>
            <person name="Kozuka-Hata H."/>
            <person name="Shin-I T."/>
            <person name="Minakuchi Y."/>
            <person name="Ohishi K."/>
            <person name="Motoyama A."/>
            <person name="Aizu T."/>
            <person name="Enomoto A."/>
            <person name="Kondo K."/>
            <person name="Tanaka S."/>
            <person name="Hara Y."/>
            <person name="Koshikawa S."/>
            <person name="Sagara H."/>
            <person name="Miura T."/>
            <person name="Yokobori S."/>
            <person name="Miyagawa K."/>
            <person name="Suzuki Y."/>
            <person name="Kubo T."/>
            <person name="Oyama M."/>
            <person name="Kohara Y."/>
            <person name="Fujiyama A."/>
            <person name="Arakawa K."/>
            <person name="Katayama T."/>
            <person name="Toyoda A."/>
            <person name="Kunieda T."/>
        </authorList>
    </citation>
    <scope>NUCLEOTIDE SEQUENCE [LARGE SCALE GENOMIC DNA]</scope>
    <source>
        <strain evidence="1 2">YOKOZUNA-1</strain>
    </source>
</reference>
<keyword evidence="2" id="KW-1185">Reference proteome</keyword>
<protein>
    <submittedName>
        <fullName evidence="1">Uncharacterized protein</fullName>
    </submittedName>
</protein>
<accession>A0A1D1W2M0</accession>
<organism evidence="1 2">
    <name type="scientific">Ramazzottius varieornatus</name>
    <name type="common">Water bear</name>
    <name type="synonym">Tardigrade</name>
    <dbReference type="NCBI Taxonomy" id="947166"/>
    <lineage>
        <taxon>Eukaryota</taxon>
        <taxon>Metazoa</taxon>
        <taxon>Ecdysozoa</taxon>
        <taxon>Tardigrada</taxon>
        <taxon>Eutardigrada</taxon>
        <taxon>Parachela</taxon>
        <taxon>Hypsibioidea</taxon>
        <taxon>Ramazzottiidae</taxon>
        <taxon>Ramazzottius</taxon>
    </lineage>
</organism>
<comment type="caution">
    <text evidence="1">The sequence shown here is derived from an EMBL/GenBank/DDBJ whole genome shotgun (WGS) entry which is preliminary data.</text>
</comment>
<dbReference type="Proteomes" id="UP000186922">
    <property type="component" value="Unassembled WGS sequence"/>
</dbReference>
<dbReference type="EMBL" id="BDGG01000015">
    <property type="protein sequence ID" value="GAV07516.1"/>
    <property type="molecule type" value="Genomic_DNA"/>
</dbReference>
<proteinExistence type="predicted"/>
<evidence type="ECO:0000313" key="2">
    <source>
        <dbReference type="Proteomes" id="UP000186922"/>
    </source>
</evidence>